<evidence type="ECO:0000313" key="7">
    <source>
        <dbReference type="EMBL" id="PWJ75175.1"/>
    </source>
</evidence>
<evidence type="ECO:0000256" key="3">
    <source>
        <dbReference type="ARBA" id="ARBA00023136"/>
    </source>
</evidence>
<evidence type="ECO:0000256" key="1">
    <source>
        <dbReference type="ARBA" id="ARBA00022475"/>
    </source>
</evidence>
<dbReference type="AlphaFoldDB" id="A0AB73T3F9"/>
<reference evidence="7 8" key="1">
    <citation type="submission" date="2018-05" db="EMBL/GenBank/DDBJ databases">
        <authorList>
            <person name="Goeker M."/>
            <person name="Huntemann M."/>
            <person name="Clum A."/>
            <person name="Pillay M."/>
            <person name="Palaniappan K."/>
            <person name="Varghese N."/>
            <person name="Mikhailova N."/>
            <person name="Stamatis D."/>
            <person name="Reddy T."/>
            <person name="Daum C."/>
            <person name="Shapiro N."/>
            <person name="Ivanova N."/>
            <person name="Kyrpides N."/>
            <person name="Woyke T."/>
        </authorList>
    </citation>
    <scope>NUCLEOTIDE SEQUENCE [LARGE SCALE GENOMIC DNA]</scope>
    <source>
        <strain evidence="7 8">DSM 26524</strain>
    </source>
</reference>
<feature type="chain" id="PRO_5044491262" evidence="6">
    <location>
        <begin position="25"/>
        <end position="540"/>
    </location>
</feature>
<name>A0AB73T3F9_9FIRM</name>
<keyword evidence="2 6" id="KW-0732">Signal</keyword>
<comment type="caution">
    <text evidence="7">The sequence shown here is derived from an EMBL/GenBank/DDBJ whole genome shotgun (WGS) entry which is preliminary data.</text>
</comment>
<keyword evidence="1" id="KW-1003">Cell membrane</keyword>
<evidence type="ECO:0000256" key="2">
    <source>
        <dbReference type="ARBA" id="ARBA00022729"/>
    </source>
</evidence>
<dbReference type="InterPro" id="IPR050490">
    <property type="entry name" value="Bact_solute-bd_prot1"/>
</dbReference>
<dbReference type="InterPro" id="IPR006059">
    <property type="entry name" value="SBP"/>
</dbReference>
<evidence type="ECO:0000256" key="6">
    <source>
        <dbReference type="SAM" id="SignalP"/>
    </source>
</evidence>
<keyword evidence="8" id="KW-1185">Reference proteome</keyword>
<dbReference type="RefSeq" id="WP_109627015.1">
    <property type="nucleotide sequence ID" value="NZ_JANKBI010000024.1"/>
</dbReference>
<dbReference type="SUPFAM" id="SSF53850">
    <property type="entry name" value="Periplasmic binding protein-like II"/>
    <property type="match status" value="1"/>
</dbReference>
<keyword evidence="4" id="KW-0564">Palmitate</keyword>
<accession>A0AB73T3F9</accession>
<evidence type="ECO:0000313" key="8">
    <source>
        <dbReference type="Proteomes" id="UP000245412"/>
    </source>
</evidence>
<dbReference type="EMBL" id="QGGY01000007">
    <property type="protein sequence ID" value="PWJ75175.1"/>
    <property type="molecule type" value="Genomic_DNA"/>
</dbReference>
<evidence type="ECO:0000256" key="4">
    <source>
        <dbReference type="ARBA" id="ARBA00023139"/>
    </source>
</evidence>
<gene>
    <name evidence="7" type="ORF">C7383_107182</name>
</gene>
<dbReference type="Pfam" id="PF01547">
    <property type="entry name" value="SBP_bac_1"/>
    <property type="match status" value="1"/>
</dbReference>
<organism evidence="7 8">
    <name type="scientific">Murimonas intestini</name>
    <dbReference type="NCBI Taxonomy" id="1337051"/>
    <lineage>
        <taxon>Bacteria</taxon>
        <taxon>Bacillati</taxon>
        <taxon>Bacillota</taxon>
        <taxon>Clostridia</taxon>
        <taxon>Lachnospirales</taxon>
        <taxon>Lachnospiraceae</taxon>
        <taxon>Murimonas</taxon>
    </lineage>
</organism>
<keyword evidence="5" id="KW-0449">Lipoprotein</keyword>
<sequence length="540" mass="60533">MKQKKIAMMVAAAMVLSLTGGAKADAAGDTAAREGQITFPLEEKEEINICVQARTLHTTPFDDMPFVKMMEEMTNVHVNWTEYPETSWGEKINLDFASGNLADAYMTCYGMDDSTFMNYAADGSVIAIDEILERQAPHLMAKLDQFPQVRAQATALDGHIYGLPRYENEGNDIPSFMYINKKWLDELNLEIPKTTSELTEVLRAFKEQDPNGNGQADEIPVAGIGDFSKQDYSFFNMFGMFGVATDMNGLIIEDGTVKCAATQEGWKDACKYFAELYQEGLLDNETFTQGETQVTAKGSGEDEKIGLLMGWNATNYVGSTYVSDYVAIPYPSAEGYSAKMYKNNVGLSYNNFWVTSECENPDLVIAWLDFMNSSDVMSVQASYGMIEDGENKYNLHYNEDGALEYWTASPEGMTFGEYRHKYSPATSAYVIHDIADMAQKNIFLGNPNNMAKAAECRTFDDYAIAEYMPVVKFTDDEAETLANIKNSILDQILQMSARWIAGESNIDEDWDSYISSLNGVGLDEYISIYQEAYDRYKEQQ</sequence>
<keyword evidence="3" id="KW-0472">Membrane</keyword>
<dbReference type="Proteomes" id="UP000245412">
    <property type="component" value="Unassembled WGS sequence"/>
</dbReference>
<dbReference type="PANTHER" id="PTHR43649:SF33">
    <property type="entry name" value="POLYGALACTURONAN_RHAMNOGALACTURONAN-BINDING PROTEIN YTCQ"/>
    <property type="match status" value="1"/>
</dbReference>
<evidence type="ECO:0000256" key="5">
    <source>
        <dbReference type="ARBA" id="ARBA00023288"/>
    </source>
</evidence>
<proteinExistence type="predicted"/>
<dbReference type="Gene3D" id="3.40.190.10">
    <property type="entry name" value="Periplasmic binding protein-like II"/>
    <property type="match status" value="2"/>
</dbReference>
<protein>
    <submittedName>
        <fullName evidence="7">Aldouronate transport system substrate-binding protein</fullName>
    </submittedName>
</protein>
<dbReference type="PANTHER" id="PTHR43649">
    <property type="entry name" value="ARABINOSE-BINDING PROTEIN-RELATED"/>
    <property type="match status" value="1"/>
</dbReference>
<feature type="signal peptide" evidence="6">
    <location>
        <begin position="1"/>
        <end position="24"/>
    </location>
</feature>